<protein>
    <submittedName>
        <fullName evidence="1">Uncharacterized protein</fullName>
    </submittedName>
</protein>
<proteinExistence type="predicted"/>
<name>A0A0B0MBV5_GOSAR</name>
<dbReference type="Proteomes" id="UP000032142">
    <property type="component" value="Unassembled WGS sequence"/>
</dbReference>
<reference evidence="2" key="1">
    <citation type="submission" date="2014-09" db="EMBL/GenBank/DDBJ databases">
        <authorList>
            <person name="Mudge J."/>
            <person name="Ramaraj T."/>
            <person name="Lindquist I.E."/>
            <person name="Bharti A.K."/>
            <person name="Sundararajan A."/>
            <person name="Cameron C.T."/>
            <person name="Woodward J.E."/>
            <person name="May G.D."/>
            <person name="Brubaker C."/>
            <person name="Broadhvest J."/>
            <person name="Wilkins T.A."/>
        </authorList>
    </citation>
    <scope>NUCLEOTIDE SEQUENCE</scope>
    <source>
        <strain evidence="2">cv. AKA8401</strain>
    </source>
</reference>
<comment type="caution">
    <text evidence="1">The sequence shown here is derived from an EMBL/GenBank/DDBJ whole genome shotgun (WGS) entry which is preliminary data.</text>
</comment>
<dbReference type="AlphaFoldDB" id="A0A0B0MBV5"/>
<keyword evidence="2" id="KW-1185">Reference proteome</keyword>
<evidence type="ECO:0000313" key="1">
    <source>
        <dbReference type="EMBL" id="KHF97791.1"/>
    </source>
</evidence>
<accession>A0A0B0MBV5</accession>
<gene>
    <name evidence="1" type="ORF">F383_36930</name>
</gene>
<dbReference type="EMBL" id="JRRC01017800">
    <property type="protein sequence ID" value="KHF97791.1"/>
    <property type="molecule type" value="Genomic_DNA"/>
</dbReference>
<evidence type="ECO:0000313" key="2">
    <source>
        <dbReference type="Proteomes" id="UP000032142"/>
    </source>
</evidence>
<sequence>MARSQMKVTYPKVPIPSPVAKSREVSLIDFIVEHIRIVVFTIQTLFVIS</sequence>
<organism evidence="1 2">
    <name type="scientific">Gossypium arboreum</name>
    <name type="common">Tree cotton</name>
    <name type="synonym">Gossypium nanking</name>
    <dbReference type="NCBI Taxonomy" id="29729"/>
    <lineage>
        <taxon>Eukaryota</taxon>
        <taxon>Viridiplantae</taxon>
        <taxon>Streptophyta</taxon>
        <taxon>Embryophyta</taxon>
        <taxon>Tracheophyta</taxon>
        <taxon>Spermatophyta</taxon>
        <taxon>Magnoliopsida</taxon>
        <taxon>eudicotyledons</taxon>
        <taxon>Gunneridae</taxon>
        <taxon>Pentapetalae</taxon>
        <taxon>rosids</taxon>
        <taxon>malvids</taxon>
        <taxon>Malvales</taxon>
        <taxon>Malvaceae</taxon>
        <taxon>Malvoideae</taxon>
        <taxon>Gossypium</taxon>
    </lineage>
</organism>